<dbReference type="SUPFAM" id="SSF46894">
    <property type="entry name" value="C-terminal effector domain of the bipartite response regulators"/>
    <property type="match status" value="1"/>
</dbReference>
<dbReference type="EMBL" id="FNBE01000015">
    <property type="protein sequence ID" value="SDG82149.1"/>
    <property type="molecule type" value="Genomic_DNA"/>
</dbReference>
<dbReference type="PROSITE" id="PS50043">
    <property type="entry name" value="HTH_LUXR_2"/>
    <property type="match status" value="1"/>
</dbReference>
<dbReference type="InterPro" id="IPR011990">
    <property type="entry name" value="TPR-like_helical_dom_sf"/>
</dbReference>
<keyword evidence="1" id="KW-0547">Nucleotide-binding</keyword>
<dbReference type="InterPro" id="IPR016032">
    <property type="entry name" value="Sig_transdc_resp-reg_C-effctor"/>
</dbReference>
<dbReference type="STRING" id="366584.SAMN05216377_115162"/>
<dbReference type="Gene3D" id="1.10.10.10">
    <property type="entry name" value="Winged helix-like DNA-binding domain superfamily/Winged helix DNA-binding domain"/>
    <property type="match status" value="1"/>
</dbReference>
<dbReference type="Gene3D" id="1.25.40.10">
    <property type="entry name" value="Tetratricopeptide repeat domain"/>
    <property type="match status" value="1"/>
</dbReference>
<evidence type="ECO:0000313" key="5">
    <source>
        <dbReference type="Proteomes" id="UP000198967"/>
    </source>
</evidence>
<feature type="domain" description="HTH luxR-type" evidence="3">
    <location>
        <begin position="847"/>
        <end position="912"/>
    </location>
</feature>
<name>A0A1G7XD74_PSEOR</name>
<dbReference type="CDD" id="cd06170">
    <property type="entry name" value="LuxR_C_like"/>
    <property type="match status" value="1"/>
</dbReference>
<dbReference type="PRINTS" id="PR00038">
    <property type="entry name" value="HTHLUXR"/>
</dbReference>
<evidence type="ECO:0000259" key="3">
    <source>
        <dbReference type="PROSITE" id="PS50043"/>
    </source>
</evidence>
<dbReference type="GO" id="GO:0005524">
    <property type="term" value="F:ATP binding"/>
    <property type="evidence" value="ECO:0007669"/>
    <property type="project" value="UniProtKB-KW"/>
</dbReference>
<dbReference type="GO" id="GO:0006355">
    <property type="term" value="P:regulation of DNA-templated transcription"/>
    <property type="evidence" value="ECO:0007669"/>
    <property type="project" value="InterPro"/>
</dbReference>
<dbReference type="InterPro" id="IPR027417">
    <property type="entry name" value="P-loop_NTPase"/>
</dbReference>
<sequence length="927" mass="97435">MVIGRDGERDTLLAVLSGAAAGRPQGIVLRGDPGIGKTALLEAVLERAEGFEVLRIQGHEAERELPFAGLSALVGALRGDGDNLQAGQASALDGALNRGPALHGDRMAVVAAVLGVLAHAAERAPLIVAVDDIHLVDAATIDALFGAFARLQVERIAMIVTARPDEDVPGELVERLDDWDQLWLPGLDLAASRALVAARGPLPEPVWRDAGGNPLALLELASPAEAGMLDAPMPLPARLLRAYGRRLSGLPEPTARALLVLAVAARATHALDAALHQVGVLLDDIDPAETAGLVEVRDGSLGFTHPLVRSAVYHSASPAARRSAHAAMATALAQNTGPGLAERRAHHLAESTAGPDEGVAGQIAAAARAAADRHSHTVAAPLFEKAAWLSPPGPARVRRILDAALAGQAAGIFESAGRLLEEVLREAEDEDTRAAATHLRCRIRMWSGHPTLARDELLALAARTEDRVPFWAALMYAQAAVVSIALGEQHQAIAMADSALALTDGTPDEVALPILVSYAVTQAINGGVVAARGALDRADPHLDGCDPLSIDQLPVLAALGHACLGDVPRARALLESTVRRTRGVQAAGLLPFQLSWLTLVLWMDGDWLAGLANGHAAVQLARETGWTTELPNCLMALATIETTLGRQEEAEAHAAEAVRLSRSHANGLMAAHAARLAGLSALGRARPDEAARHLAAAGEFARRGRMGDSVLFGWAGDLTEALVRADRRGAAEETYRAVVDEADRTLRAAQLAVAARCRALLAESPEAARTGFEEALGWHAEAGVPFETARTRLCFGEFLRRVRRRAEAREQLELARATFDALGAKPWIERADAELAASGRRARPRGAAMPTEELTAQELQVAVVVAEGVSNAEAAARMFLSPKTIEFHLSSVYRKLGIGSRAELAATMRASEDHGSGGSGAPKNAAS</sequence>
<dbReference type="AlphaFoldDB" id="A0A1G7XD74"/>
<accession>A0A1G7XD74</accession>
<dbReference type="PANTHER" id="PTHR16305:SF35">
    <property type="entry name" value="TRANSCRIPTIONAL ACTIVATOR DOMAIN"/>
    <property type="match status" value="1"/>
</dbReference>
<reference evidence="4 5" key="1">
    <citation type="submission" date="2016-10" db="EMBL/GenBank/DDBJ databases">
        <authorList>
            <person name="de Groot N.N."/>
        </authorList>
    </citation>
    <scope>NUCLEOTIDE SEQUENCE [LARGE SCALE GENOMIC DNA]</scope>
    <source>
        <strain evidence="4 5">CGMCC 4.3143</strain>
    </source>
</reference>
<proteinExistence type="predicted"/>
<keyword evidence="5" id="KW-1185">Reference proteome</keyword>
<dbReference type="SUPFAM" id="SSF52540">
    <property type="entry name" value="P-loop containing nucleoside triphosphate hydrolases"/>
    <property type="match status" value="1"/>
</dbReference>
<dbReference type="GO" id="GO:0004016">
    <property type="term" value="F:adenylate cyclase activity"/>
    <property type="evidence" value="ECO:0007669"/>
    <property type="project" value="TreeGrafter"/>
</dbReference>
<dbReference type="Proteomes" id="UP000198967">
    <property type="component" value="Unassembled WGS sequence"/>
</dbReference>
<evidence type="ECO:0000256" key="1">
    <source>
        <dbReference type="ARBA" id="ARBA00022741"/>
    </source>
</evidence>
<dbReference type="Gene3D" id="3.40.50.300">
    <property type="entry name" value="P-loop containing nucleotide triphosphate hydrolases"/>
    <property type="match status" value="1"/>
</dbReference>
<dbReference type="SUPFAM" id="SSF48452">
    <property type="entry name" value="TPR-like"/>
    <property type="match status" value="1"/>
</dbReference>
<evidence type="ECO:0000256" key="2">
    <source>
        <dbReference type="ARBA" id="ARBA00022840"/>
    </source>
</evidence>
<dbReference type="InterPro" id="IPR000792">
    <property type="entry name" value="Tscrpt_reg_LuxR_C"/>
</dbReference>
<dbReference type="GO" id="GO:0003677">
    <property type="term" value="F:DNA binding"/>
    <property type="evidence" value="ECO:0007669"/>
    <property type="project" value="InterPro"/>
</dbReference>
<dbReference type="InterPro" id="IPR041664">
    <property type="entry name" value="AAA_16"/>
</dbReference>
<dbReference type="RefSeq" id="WP_093088295.1">
    <property type="nucleotide sequence ID" value="NZ_FNBE01000015.1"/>
</dbReference>
<dbReference type="PANTHER" id="PTHR16305">
    <property type="entry name" value="TESTICULAR SOLUBLE ADENYLYL CYCLASE"/>
    <property type="match status" value="1"/>
</dbReference>
<keyword evidence="2" id="KW-0067">ATP-binding</keyword>
<dbReference type="Pfam" id="PF00196">
    <property type="entry name" value="GerE"/>
    <property type="match status" value="1"/>
</dbReference>
<dbReference type="GO" id="GO:0005737">
    <property type="term" value="C:cytoplasm"/>
    <property type="evidence" value="ECO:0007669"/>
    <property type="project" value="TreeGrafter"/>
</dbReference>
<evidence type="ECO:0000313" key="4">
    <source>
        <dbReference type="EMBL" id="SDG82149.1"/>
    </source>
</evidence>
<dbReference type="OrthoDB" id="3656034at2"/>
<protein>
    <submittedName>
        <fullName evidence="4">Regulatory protein, luxR family</fullName>
    </submittedName>
</protein>
<dbReference type="SMART" id="SM00421">
    <property type="entry name" value="HTH_LUXR"/>
    <property type="match status" value="1"/>
</dbReference>
<dbReference type="InterPro" id="IPR036388">
    <property type="entry name" value="WH-like_DNA-bd_sf"/>
</dbReference>
<dbReference type="Pfam" id="PF13191">
    <property type="entry name" value="AAA_16"/>
    <property type="match status" value="1"/>
</dbReference>
<organism evidence="4 5">
    <name type="scientific">Pseudonocardia oroxyli</name>
    <dbReference type="NCBI Taxonomy" id="366584"/>
    <lineage>
        <taxon>Bacteria</taxon>
        <taxon>Bacillati</taxon>
        <taxon>Actinomycetota</taxon>
        <taxon>Actinomycetes</taxon>
        <taxon>Pseudonocardiales</taxon>
        <taxon>Pseudonocardiaceae</taxon>
        <taxon>Pseudonocardia</taxon>
    </lineage>
</organism>
<gene>
    <name evidence="4" type="ORF">SAMN05216377_115162</name>
</gene>